<dbReference type="OrthoDB" id="10463155at2759"/>
<feature type="region of interest" description="Disordered" evidence="1">
    <location>
        <begin position="76"/>
        <end position="96"/>
    </location>
</feature>
<sequence>MSLLWSSPRASSACRLILWQEYPCMPNSFFSTRVRISYTTVLKVLGYLEPAIHQLQIGGTVIEVVARLVGGGVHPQLEDAQRGGPRREPAREREPRCRRRQAQEANAALAWAAGAPSTGKPAVTPFLSHCRVRQLARPFLLMLVWWGGGGGWCGGSGGQASERKKTTEVEEDDWLPRVIETEGEEQSILL</sequence>
<organism evidence="3 4">
    <name type="scientific">Panicum miliaceum</name>
    <name type="common">Proso millet</name>
    <name type="synonym">Broomcorn millet</name>
    <dbReference type="NCBI Taxonomy" id="4540"/>
    <lineage>
        <taxon>Eukaryota</taxon>
        <taxon>Viridiplantae</taxon>
        <taxon>Streptophyta</taxon>
        <taxon>Embryophyta</taxon>
        <taxon>Tracheophyta</taxon>
        <taxon>Spermatophyta</taxon>
        <taxon>Magnoliopsida</taxon>
        <taxon>Liliopsida</taxon>
        <taxon>Poales</taxon>
        <taxon>Poaceae</taxon>
        <taxon>PACMAD clade</taxon>
        <taxon>Panicoideae</taxon>
        <taxon>Panicodae</taxon>
        <taxon>Paniceae</taxon>
        <taxon>Panicinae</taxon>
        <taxon>Panicum</taxon>
        <taxon>Panicum sect. Panicum</taxon>
    </lineage>
</organism>
<comment type="caution">
    <text evidence="3">The sequence shown here is derived from an EMBL/GenBank/DDBJ whole genome shotgun (WGS) entry which is preliminary data.</text>
</comment>
<evidence type="ECO:0000313" key="4">
    <source>
        <dbReference type="Proteomes" id="UP000275267"/>
    </source>
</evidence>
<evidence type="ECO:0000259" key="2">
    <source>
        <dbReference type="Pfam" id="PF24758"/>
    </source>
</evidence>
<reference evidence="4" key="1">
    <citation type="journal article" date="2019" name="Nat. Commun.">
        <title>The genome of broomcorn millet.</title>
        <authorList>
            <person name="Zou C."/>
            <person name="Miki D."/>
            <person name="Li D."/>
            <person name="Tang Q."/>
            <person name="Xiao L."/>
            <person name="Rajput S."/>
            <person name="Deng P."/>
            <person name="Jia W."/>
            <person name="Huang R."/>
            <person name="Zhang M."/>
            <person name="Sun Y."/>
            <person name="Hu J."/>
            <person name="Fu X."/>
            <person name="Schnable P.S."/>
            <person name="Li F."/>
            <person name="Zhang H."/>
            <person name="Feng B."/>
            <person name="Zhu X."/>
            <person name="Liu R."/>
            <person name="Schnable J.C."/>
            <person name="Zhu J.-K."/>
            <person name="Zhang H."/>
        </authorList>
    </citation>
    <scope>NUCLEOTIDE SEQUENCE [LARGE SCALE GENOMIC DNA]</scope>
</reference>
<dbReference type="InterPro" id="IPR055411">
    <property type="entry name" value="LRR_FXL15/At3g58940/PEG3-like"/>
</dbReference>
<proteinExistence type="predicted"/>
<feature type="compositionally biased region" description="Basic and acidic residues" evidence="1">
    <location>
        <begin position="76"/>
        <end position="95"/>
    </location>
</feature>
<dbReference type="Pfam" id="PF24758">
    <property type="entry name" value="LRR_At5g56370"/>
    <property type="match status" value="1"/>
</dbReference>
<dbReference type="STRING" id="4540.A0A3L6QI34"/>
<gene>
    <name evidence="3" type="ORF">C2845_PM12G10030</name>
</gene>
<accession>A0A3L6QI34</accession>
<dbReference type="Proteomes" id="UP000275267">
    <property type="component" value="Unassembled WGS sequence"/>
</dbReference>
<name>A0A3L6QI34_PANMI</name>
<evidence type="ECO:0000313" key="3">
    <source>
        <dbReference type="EMBL" id="RLM79412.1"/>
    </source>
</evidence>
<dbReference type="EMBL" id="PQIB02000012">
    <property type="protein sequence ID" value="RLM79412.1"/>
    <property type="molecule type" value="Genomic_DNA"/>
</dbReference>
<evidence type="ECO:0000256" key="1">
    <source>
        <dbReference type="SAM" id="MobiDB-lite"/>
    </source>
</evidence>
<dbReference type="AlphaFoldDB" id="A0A3L6QI34"/>
<feature type="domain" description="F-box/LRR-repeat protein 15/At3g58940/PEG3-like LRR" evidence="2">
    <location>
        <begin position="15"/>
        <end position="64"/>
    </location>
</feature>
<protein>
    <submittedName>
        <fullName evidence="3">F-box/LRR-repeat protein</fullName>
    </submittedName>
</protein>
<keyword evidence="4" id="KW-1185">Reference proteome</keyword>